<evidence type="ECO:0000313" key="1">
    <source>
        <dbReference type="EMBL" id="MDU0342432.1"/>
    </source>
</evidence>
<organism evidence="1 2">
    <name type="scientific">Bosea rubneri</name>
    <dbReference type="NCBI Taxonomy" id="3075434"/>
    <lineage>
        <taxon>Bacteria</taxon>
        <taxon>Pseudomonadati</taxon>
        <taxon>Pseudomonadota</taxon>
        <taxon>Alphaproteobacteria</taxon>
        <taxon>Hyphomicrobiales</taxon>
        <taxon>Boseaceae</taxon>
        <taxon>Bosea</taxon>
    </lineage>
</organism>
<comment type="caution">
    <text evidence="1">The sequence shown here is derived from an EMBL/GenBank/DDBJ whole genome shotgun (WGS) entry which is preliminary data.</text>
</comment>
<dbReference type="EMBL" id="JAWDID010000040">
    <property type="protein sequence ID" value="MDU0342432.1"/>
    <property type="molecule type" value="Genomic_DNA"/>
</dbReference>
<sequence>MTEDSKFRYFLCRHAHDPVEINLSEYVDPFVDVFLAYWVGVLKMLEVLLDAEGLVFYIVWGTETVRELPSYGKNVVVLLLMEEFCEIPPYFDKVRYVFKTHGFFPYVNTLQLGASVALLVKAVRDAARWACSSGLLALRHKGAIAREEGGMTVPLGYARQTDLPGKPFAERRYAISFIGSVKQRAYHPLSIRALLGTPKDIARSRMIDELQCLAQSRPGEVFWADSGSYMNGVLSDGVRYSELMADSKICLAPRGSSTETFRLFEGMRQGCVVICDRVPRHWFFEDCPFIQLDDWSELGPCVNDLLADPERLEELHRRALDWWQRRCAPQALAGVMAERLARAPQIGGRAEADVSGLEPQL</sequence>
<proteinExistence type="predicted"/>
<name>A0ABU3SDG4_9HYPH</name>
<protein>
    <recommendedName>
        <fullName evidence="3">Exostosin family protein</fullName>
    </recommendedName>
</protein>
<evidence type="ECO:0000313" key="2">
    <source>
        <dbReference type="Proteomes" id="UP001254257"/>
    </source>
</evidence>
<dbReference type="SUPFAM" id="SSF53756">
    <property type="entry name" value="UDP-Glycosyltransferase/glycogen phosphorylase"/>
    <property type="match status" value="1"/>
</dbReference>
<evidence type="ECO:0008006" key="3">
    <source>
        <dbReference type="Google" id="ProtNLM"/>
    </source>
</evidence>
<gene>
    <name evidence="1" type="ORF">RKE40_21250</name>
</gene>
<accession>A0ABU3SDG4</accession>
<dbReference type="Proteomes" id="UP001254257">
    <property type="component" value="Unassembled WGS sequence"/>
</dbReference>
<dbReference type="RefSeq" id="WP_316020205.1">
    <property type="nucleotide sequence ID" value="NZ_JAWDID010000040.1"/>
</dbReference>
<reference evidence="1 2" key="1">
    <citation type="submission" date="2023-09" db="EMBL/GenBank/DDBJ databases">
        <title>Whole genome shotgun sequencing (WGS) of Bosea sp. ZW T0_25, isolated from stored onions (Allium cepa).</title>
        <authorList>
            <person name="Stoll D.A."/>
            <person name="Huch M."/>
        </authorList>
    </citation>
    <scope>NUCLEOTIDE SEQUENCE [LARGE SCALE GENOMIC DNA]</scope>
    <source>
        <strain evidence="1 2">ZW T0_25</strain>
    </source>
</reference>
<keyword evidence="2" id="KW-1185">Reference proteome</keyword>